<accession>A0A0B7MWG8</accession>
<dbReference type="Proteomes" id="UP000054107">
    <property type="component" value="Unassembled WGS sequence"/>
</dbReference>
<reference evidence="2 3" key="1">
    <citation type="submission" date="2014-09" db="EMBL/GenBank/DDBJ databases">
        <authorList>
            <person name="Ellenberger Sabrina"/>
        </authorList>
    </citation>
    <scope>NUCLEOTIDE SEQUENCE [LARGE SCALE GENOMIC DNA]</scope>
    <source>
        <strain evidence="2 3">CBS 412.66</strain>
    </source>
</reference>
<evidence type="ECO:0000313" key="2">
    <source>
        <dbReference type="EMBL" id="CEP09422.1"/>
    </source>
</evidence>
<organism evidence="2 3">
    <name type="scientific">Parasitella parasitica</name>
    <dbReference type="NCBI Taxonomy" id="35722"/>
    <lineage>
        <taxon>Eukaryota</taxon>
        <taxon>Fungi</taxon>
        <taxon>Fungi incertae sedis</taxon>
        <taxon>Mucoromycota</taxon>
        <taxon>Mucoromycotina</taxon>
        <taxon>Mucoromycetes</taxon>
        <taxon>Mucorales</taxon>
        <taxon>Mucorineae</taxon>
        <taxon>Mucoraceae</taxon>
        <taxon>Parasitella</taxon>
    </lineage>
</organism>
<keyword evidence="3" id="KW-1185">Reference proteome</keyword>
<dbReference type="AlphaFoldDB" id="A0A0B7MWG8"/>
<evidence type="ECO:0000313" key="3">
    <source>
        <dbReference type="Proteomes" id="UP000054107"/>
    </source>
</evidence>
<dbReference type="OrthoDB" id="2289558at2759"/>
<feature type="region of interest" description="Disordered" evidence="1">
    <location>
        <begin position="91"/>
        <end position="148"/>
    </location>
</feature>
<evidence type="ECO:0000256" key="1">
    <source>
        <dbReference type="SAM" id="MobiDB-lite"/>
    </source>
</evidence>
<feature type="region of interest" description="Disordered" evidence="1">
    <location>
        <begin position="1"/>
        <end position="33"/>
    </location>
</feature>
<name>A0A0B7MWG8_9FUNG</name>
<feature type="compositionally biased region" description="Pro residues" evidence="1">
    <location>
        <begin position="1"/>
        <end position="12"/>
    </location>
</feature>
<dbReference type="EMBL" id="LN721622">
    <property type="protein sequence ID" value="CEP09422.1"/>
    <property type="molecule type" value="Genomic_DNA"/>
</dbReference>
<protein>
    <submittedName>
        <fullName evidence="2">Uncharacterized protein</fullName>
    </submittedName>
</protein>
<feature type="compositionally biased region" description="Gly residues" evidence="1">
    <location>
        <begin position="92"/>
        <end position="101"/>
    </location>
</feature>
<gene>
    <name evidence="2" type="primary">PARPA_02916.1 scaffold 5990</name>
</gene>
<proteinExistence type="predicted"/>
<sequence>MPETLPPPPPPKKVNMPPMTDADIKKLGVSTGSPLPAGGGSLIAAPMMTNPICAPMMGSGYPGIGGMGPNLVFNFSSPCGYVMAAVSPACGSGSGAGGAKVGGKKDEGGGGSQAKPKPEYVQADPTWRNPRLVQEKGKPLNKEPCIIQ</sequence>